<dbReference type="Gene3D" id="1.10.1660.10">
    <property type="match status" value="1"/>
</dbReference>
<evidence type="ECO:0000313" key="6">
    <source>
        <dbReference type="Proteomes" id="UP000241771"/>
    </source>
</evidence>
<accession>A0A2T3NVC8</accession>
<dbReference type="PANTHER" id="PTHR30204">
    <property type="entry name" value="REDOX-CYCLING DRUG-SENSING TRANSCRIPTIONAL ACTIVATOR SOXR"/>
    <property type="match status" value="1"/>
</dbReference>
<keyword evidence="2" id="KW-0238">DNA-binding</keyword>
<dbReference type="InterPro" id="IPR000551">
    <property type="entry name" value="MerR-type_HTH_dom"/>
</dbReference>
<dbReference type="Proteomes" id="UP000241771">
    <property type="component" value="Unassembled WGS sequence"/>
</dbReference>
<dbReference type="SMART" id="SM00422">
    <property type="entry name" value="HTH_MERR"/>
    <property type="match status" value="1"/>
</dbReference>
<dbReference type="PROSITE" id="PS50937">
    <property type="entry name" value="HTH_MERR_2"/>
    <property type="match status" value="1"/>
</dbReference>
<evidence type="ECO:0000256" key="1">
    <source>
        <dbReference type="ARBA" id="ARBA00023015"/>
    </source>
</evidence>
<dbReference type="SUPFAM" id="SSF46955">
    <property type="entry name" value="Putative DNA-binding domain"/>
    <property type="match status" value="1"/>
</dbReference>
<gene>
    <name evidence="5" type="ORF">C9I98_08975</name>
</gene>
<dbReference type="GO" id="GO:0003677">
    <property type="term" value="F:DNA binding"/>
    <property type="evidence" value="ECO:0007669"/>
    <property type="project" value="UniProtKB-KW"/>
</dbReference>
<reference evidence="5 6" key="1">
    <citation type="submission" date="2018-01" db="EMBL/GenBank/DDBJ databases">
        <title>Whole genome sequencing of Histamine producing bacteria.</title>
        <authorList>
            <person name="Butler K."/>
        </authorList>
    </citation>
    <scope>NUCLEOTIDE SEQUENCE [LARGE SCALE GENOMIC DNA]</scope>
    <source>
        <strain evidence="5 6">DSM 100436</strain>
    </source>
</reference>
<dbReference type="RefSeq" id="WP_036832458.1">
    <property type="nucleotide sequence ID" value="NZ_JGVO01001625.1"/>
</dbReference>
<proteinExistence type="predicted"/>
<evidence type="ECO:0000256" key="3">
    <source>
        <dbReference type="ARBA" id="ARBA00023163"/>
    </source>
</evidence>
<evidence type="ECO:0000256" key="2">
    <source>
        <dbReference type="ARBA" id="ARBA00023125"/>
    </source>
</evidence>
<dbReference type="OrthoDB" id="9800334at2"/>
<dbReference type="AlphaFoldDB" id="A0A2T3NVC8"/>
<sequence length="273" mass="30531">MDCNKELYAIKDVSEITGVNSVTLRAWQRRYGLLNPKRTDKGHRLYSQDDINKIHEILSWLEKGVAIGKVRPLIDSNLASEPTENEIESNSDSIKAVEALMISIAELDGTGVDKQLTTLLKEYPLDVFEGQIASVVDHRIHVEANPLASIQASLWCSVLSERCLFQVAKSRKRNNKPCVLISFDTVPSYRVWLTTMALSESGYNVTLLTSLSGKLVALSAMMRKSSTKILYVDGENKLTRDDYEQLATLINEVSCEVRLSGSLKQIHPELECT</sequence>
<protein>
    <submittedName>
        <fullName evidence="5">Helix-turn-helix-type transcriptional regulator</fullName>
    </submittedName>
</protein>
<keyword evidence="1" id="KW-0805">Transcription regulation</keyword>
<dbReference type="Pfam" id="PF13411">
    <property type="entry name" value="MerR_1"/>
    <property type="match status" value="1"/>
</dbReference>
<organism evidence="5 6">
    <name type="scientific">Photobacterium sanctipauli</name>
    <dbReference type="NCBI Taxonomy" id="1342794"/>
    <lineage>
        <taxon>Bacteria</taxon>
        <taxon>Pseudomonadati</taxon>
        <taxon>Pseudomonadota</taxon>
        <taxon>Gammaproteobacteria</taxon>
        <taxon>Vibrionales</taxon>
        <taxon>Vibrionaceae</taxon>
        <taxon>Photobacterium</taxon>
    </lineage>
</organism>
<evidence type="ECO:0000313" key="5">
    <source>
        <dbReference type="EMBL" id="PSW20178.1"/>
    </source>
</evidence>
<dbReference type="EMBL" id="PYMA01000004">
    <property type="protein sequence ID" value="PSW20178.1"/>
    <property type="molecule type" value="Genomic_DNA"/>
</dbReference>
<name>A0A2T3NVC8_9GAMM</name>
<dbReference type="CDD" id="cd01104">
    <property type="entry name" value="HTH_MlrA-CarA"/>
    <property type="match status" value="1"/>
</dbReference>
<comment type="caution">
    <text evidence="5">The sequence shown here is derived from an EMBL/GenBank/DDBJ whole genome shotgun (WGS) entry which is preliminary data.</text>
</comment>
<keyword evidence="6" id="KW-1185">Reference proteome</keyword>
<dbReference type="InterPro" id="IPR009061">
    <property type="entry name" value="DNA-bd_dom_put_sf"/>
</dbReference>
<dbReference type="PANTHER" id="PTHR30204:SF67">
    <property type="entry name" value="HTH-TYPE TRANSCRIPTIONAL REGULATOR MLRA-RELATED"/>
    <property type="match status" value="1"/>
</dbReference>
<dbReference type="InterPro" id="IPR047057">
    <property type="entry name" value="MerR_fam"/>
</dbReference>
<dbReference type="GO" id="GO:0003700">
    <property type="term" value="F:DNA-binding transcription factor activity"/>
    <property type="evidence" value="ECO:0007669"/>
    <property type="project" value="InterPro"/>
</dbReference>
<feature type="domain" description="HTH merR-type" evidence="4">
    <location>
        <begin position="7"/>
        <end position="76"/>
    </location>
</feature>
<evidence type="ECO:0000259" key="4">
    <source>
        <dbReference type="PROSITE" id="PS50937"/>
    </source>
</evidence>
<keyword evidence="3" id="KW-0804">Transcription</keyword>